<gene>
    <name evidence="1" type="ORF">SAMN06295960_2280</name>
</gene>
<accession>A0A1X7KAI1</accession>
<proteinExistence type="predicted"/>
<keyword evidence="2" id="KW-1185">Reference proteome</keyword>
<reference evidence="1 2" key="1">
    <citation type="submission" date="2017-04" db="EMBL/GenBank/DDBJ databases">
        <authorList>
            <person name="Afonso C.L."/>
            <person name="Miller P.J."/>
            <person name="Scott M.A."/>
            <person name="Spackman E."/>
            <person name="Goraichik I."/>
            <person name="Dimitrov K.M."/>
            <person name="Suarez D.L."/>
            <person name="Swayne D.E."/>
        </authorList>
    </citation>
    <scope>NUCLEOTIDE SEQUENCE [LARGE SCALE GENOMIC DNA]</scope>
    <source>
        <strain evidence="1 2">11</strain>
    </source>
</reference>
<evidence type="ECO:0000313" key="2">
    <source>
        <dbReference type="Proteomes" id="UP000193834"/>
    </source>
</evidence>
<dbReference type="STRING" id="1852522.SAMN06295960_2280"/>
<dbReference type="Proteomes" id="UP000193834">
    <property type="component" value="Unassembled WGS sequence"/>
</dbReference>
<protein>
    <submittedName>
        <fullName evidence="1">Uncharacterized protein</fullName>
    </submittedName>
</protein>
<dbReference type="EMBL" id="FXAZ01000002">
    <property type="protein sequence ID" value="SMG38185.1"/>
    <property type="molecule type" value="Genomic_DNA"/>
</dbReference>
<evidence type="ECO:0000313" key="1">
    <source>
        <dbReference type="EMBL" id="SMG38185.1"/>
    </source>
</evidence>
<organism evidence="1 2">
    <name type="scientific">Paenibacillus aquistagni</name>
    <dbReference type="NCBI Taxonomy" id="1852522"/>
    <lineage>
        <taxon>Bacteria</taxon>
        <taxon>Bacillati</taxon>
        <taxon>Bacillota</taxon>
        <taxon>Bacilli</taxon>
        <taxon>Bacillales</taxon>
        <taxon>Paenibacillaceae</taxon>
        <taxon>Paenibacillus</taxon>
    </lineage>
</organism>
<name>A0A1X7KAI1_9BACL</name>
<dbReference type="AlphaFoldDB" id="A0A1X7KAI1"/>
<sequence>MDDRFVLKITDQTKFSKDKQELSHPIGDINDGKGYWRRLKGSLAKIRESSKKM</sequence>